<dbReference type="GO" id="GO:0010506">
    <property type="term" value="P:regulation of autophagy"/>
    <property type="evidence" value="ECO:0007669"/>
    <property type="project" value="InterPro"/>
</dbReference>
<evidence type="ECO:0000313" key="9">
    <source>
        <dbReference type="Proteomes" id="UP000015105"/>
    </source>
</evidence>
<feature type="region of interest" description="Disordered" evidence="6">
    <location>
        <begin position="1"/>
        <end position="60"/>
    </location>
</feature>
<keyword evidence="2" id="KW-0479">Metal-binding</keyword>
<dbReference type="GO" id="GO:0051537">
    <property type="term" value="F:2 iron, 2 sulfur cluster binding"/>
    <property type="evidence" value="ECO:0007669"/>
    <property type="project" value="UniProtKB-KW"/>
</dbReference>
<protein>
    <recommendedName>
        <fullName evidence="7">Iron-binding zinc finger CDGSH type domain-containing protein</fullName>
    </recommendedName>
</protein>
<evidence type="ECO:0000259" key="7">
    <source>
        <dbReference type="SMART" id="SM00704"/>
    </source>
</evidence>
<dbReference type="SMART" id="SM00704">
    <property type="entry name" value="ZnF_CDGSH"/>
    <property type="match status" value="1"/>
</dbReference>
<keyword evidence="3" id="KW-0408">Iron</keyword>
<dbReference type="InterPro" id="IPR045131">
    <property type="entry name" value="CISD1/2"/>
</dbReference>
<dbReference type="Gene3D" id="3.40.5.90">
    <property type="entry name" value="CDGSH iron-sulfur domain, mitoNEET-type"/>
    <property type="match status" value="1"/>
</dbReference>
<dbReference type="STRING" id="200361.A0A453LB51"/>
<reference evidence="9" key="2">
    <citation type="journal article" date="2017" name="Nat. Plants">
        <title>The Aegilops tauschii genome reveals multiple impacts of transposons.</title>
        <authorList>
            <person name="Zhao G."/>
            <person name="Zou C."/>
            <person name="Li K."/>
            <person name="Wang K."/>
            <person name="Li T."/>
            <person name="Gao L."/>
            <person name="Zhang X."/>
            <person name="Wang H."/>
            <person name="Yang Z."/>
            <person name="Liu X."/>
            <person name="Jiang W."/>
            <person name="Mao L."/>
            <person name="Kong X."/>
            <person name="Jiao Y."/>
            <person name="Jia J."/>
        </authorList>
    </citation>
    <scope>NUCLEOTIDE SEQUENCE [LARGE SCALE GENOMIC DNA]</scope>
    <source>
        <strain evidence="9">cv. AL8/78</strain>
    </source>
</reference>
<comment type="cofactor">
    <cofactor evidence="5">
        <name>[2Fe-2S] cluster</name>
        <dbReference type="ChEBI" id="CHEBI:190135"/>
    </cofactor>
</comment>
<keyword evidence="9" id="KW-1185">Reference proteome</keyword>
<dbReference type="FunFam" id="3.40.5.90:FF:000001">
    <property type="entry name" value="CDGSH iron-sulfur domain-containing protein 1"/>
    <property type="match status" value="1"/>
</dbReference>
<dbReference type="EnsemblPlants" id="AET5Gv20695800.2">
    <property type="protein sequence ID" value="AET5Gv20695800.2"/>
    <property type="gene ID" value="AET5Gv20695800"/>
</dbReference>
<dbReference type="Pfam" id="PF09360">
    <property type="entry name" value="zf-CDGSH"/>
    <property type="match status" value="1"/>
</dbReference>
<dbReference type="InterPro" id="IPR042216">
    <property type="entry name" value="MitoNEET_CISD"/>
</dbReference>
<keyword evidence="1" id="KW-0001">2Fe-2S</keyword>
<dbReference type="Proteomes" id="UP000015105">
    <property type="component" value="Chromosome 5D"/>
</dbReference>
<evidence type="ECO:0000256" key="1">
    <source>
        <dbReference type="ARBA" id="ARBA00022714"/>
    </source>
</evidence>
<feature type="compositionally biased region" description="Basic residues" evidence="6">
    <location>
        <begin position="1"/>
        <end position="11"/>
    </location>
</feature>
<evidence type="ECO:0000313" key="8">
    <source>
        <dbReference type="EnsemblPlants" id="AET5Gv20695800.2"/>
    </source>
</evidence>
<reference evidence="8" key="4">
    <citation type="submission" date="2019-03" db="UniProtKB">
        <authorList>
            <consortium name="EnsemblPlants"/>
        </authorList>
    </citation>
    <scope>IDENTIFICATION</scope>
</reference>
<evidence type="ECO:0000256" key="2">
    <source>
        <dbReference type="ARBA" id="ARBA00022723"/>
    </source>
</evidence>
<reference evidence="8" key="3">
    <citation type="journal article" date="2017" name="Nature">
        <title>Genome sequence of the progenitor of the wheat D genome Aegilops tauschii.</title>
        <authorList>
            <person name="Luo M.C."/>
            <person name="Gu Y.Q."/>
            <person name="Puiu D."/>
            <person name="Wang H."/>
            <person name="Twardziok S.O."/>
            <person name="Deal K.R."/>
            <person name="Huo N."/>
            <person name="Zhu T."/>
            <person name="Wang L."/>
            <person name="Wang Y."/>
            <person name="McGuire P.E."/>
            <person name="Liu S."/>
            <person name="Long H."/>
            <person name="Ramasamy R.K."/>
            <person name="Rodriguez J.C."/>
            <person name="Van S.L."/>
            <person name="Yuan L."/>
            <person name="Wang Z."/>
            <person name="Xia Z."/>
            <person name="Xiao L."/>
            <person name="Anderson O.D."/>
            <person name="Ouyang S."/>
            <person name="Liang Y."/>
            <person name="Zimin A.V."/>
            <person name="Pertea G."/>
            <person name="Qi P."/>
            <person name="Bennetzen J.L."/>
            <person name="Dai X."/>
            <person name="Dawson M.W."/>
            <person name="Muller H.G."/>
            <person name="Kugler K."/>
            <person name="Rivarola-Duarte L."/>
            <person name="Spannagl M."/>
            <person name="Mayer K.F.X."/>
            <person name="Lu F.H."/>
            <person name="Bevan M.W."/>
            <person name="Leroy P."/>
            <person name="Li P."/>
            <person name="You F.M."/>
            <person name="Sun Q."/>
            <person name="Liu Z."/>
            <person name="Lyons E."/>
            <person name="Wicker T."/>
            <person name="Salzberg S.L."/>
            <person name="Devos K.M."/>
            <person name="Dvorak J."/>
        </authorList>
    </citation>
    <scope>NUCLEOTIDE SEQUENCE [LARGE SCALE GENOMIC DNA]</scope>
    <source>
        <strain evidence="8">cv. AL8/78</strain>
    </source>
</reference>
<keyword evidence="4" id="KW-0411">Iron-sulfur</keyword>
<feature type="domain" description="Iron-binding zinc finger CDGSH type" evidence="7">
    <location>
        <begin position="126"/>
        <end position="165"/>
    </location>
</feature>
<dbReference type="PANTHER" id="PTHR13680:SF5">
    <property type="entry name" value="CDGSH IRON-SULFUR DOMAIN-CONTAINING PROTEIN 1"/>
    <property type="match status" value="1"/>
</dbReference>
<organism evidence="8 9">
    <name type="scientific">Aegilops tauschii subsp. strangulata</name>
    <name type="common">Goatgrass</name>
    <dbReference type="NCBI Taxonomy" id="200361"/>
    <lineage>
        <taxon>Eukaryota</taxon>
        <taxon>Viridiplantae</taxon>
        <taxon>Streptophyta</taxon>
        <taxon>Embryophyta</taxon>
        <taxon>Tracheophyta</taxon>
        <taxon>Spermatophyta</taxon>
        <taxon>Magnoliopsida</taxon>
        <taxon>Liliopsida</taxon>
        <taxon>Poales</taxon>
        <taxon>Poaceae</taxon>
        <taxon>BOP clade</taxon>
        <taxon>Pooideae</taxon>
        <taxon>Triticodae</taxon>
        <taxon>Triticeae</taxon>
        <taxon>Triticinae</taxon>
        <taxon>Aegilops</taxon>
    </lineage>
</organism>
<feature type="compositionally biased region" description="Polar residues" evidence="6">
    <location>
        <begin position="46"/>
        <end position="60"/>
    </location>
</feature>
<dbReference type="Gramene" id="AET5Gv20695800.2">
    <property type="protein sequence ID" value="AET5Gv20695800.2"/>
    <property type="gene ID" value="AET5Gv20695800"/>
</dbReference>
<reference evidence="9" key="1">
    <citation type="journal article" date="2014" name="Science">
        <title>Ancient hybridizations among the ancestral genomes of bread wheat.</title>
        <authorList>
            <consortium name="International Wheat Genome Sequencing Consortium,"/>
            <person name="Marcussen T."/>
            <person name="Sandve S.R."/>
            <person name="Heier L."/>
            <person name="Spannagl M."/>
            <person name="Pfeifer M."/>
            <person name="Jakobsen K.S."/>
            <person name="Wulff B.B."/>
            <person name="Steuernagel B."/>
            <person name="Mayer K.F."/>
            <person name="Olsen O.A."/>
        </authorList>
    </citation>
    <scope>NUCLEOTIDE SEQUENCE [LARGE SCALE GENOMIC DNA]</scope>
    <source>
        <strain evidence="9">cv. AL8/78</strain>
    </source>
</reference>
<sequence>RFAGRIHRRGRSASACARHTPQILPHAATPTQANRRSIHPQPPPNQSDQPRNTAGRNHQEPSSMVTLFCAAAATSCRLTFPLAAPAPAPGLGRGRVRRGTVAVRADGDTAAAGSGINPAIRKEEAKVVDTVLAGELSKPLTPYCRCWRSGTFPLCDGSHVKHNKATGDNVGPLLVKK</sequence>
<evidence type="ECO:0000256" key="5">
    <source>
        <dbReference type="ARBA" id="ARBA00034078"/>
    </source>
</evidence>
<dbReference type="GO" id="GO:0046872">
    <property type="term" value="F:metal ion binding"/>
    <property type="evidence" value="ECO:0007669"/>
    <property type="project" value="UniProtKB-KW"/>
</dbReference>
<proteinExistence type="predicted"/>
<dbReference type="PANTHER" id="PTHR13680">
    <property type="entry name" value="CDGSH IRON-SULFUR DOMAIN-CONTAINING PROTEIN 1"/>
    <property type="match status" value="1"/>
</dbReference>
<reference evidence="8" key="5">
    <citation type="journal article" date="2021" name="G3 (Bethesda)">
        <title>Aegilops tauschii genome assembly Aet v5.0 features greater sequence contiguity and improved annotation.</title>
        <authorList>
            <person name="Wang L."/>
            <person name="Zhu T."/>
            <person name="Rodriguez J.C."/>
            <person name="Deal K.R."/>
            <person name="Dubcovsky J."/>
            <person name="McGuire P.E."/>
            <person name="Lux T."/>
            <person name="Spannagl M."/>
            <person name="Mayer K.F.X."/>
            <person name="Baldrich P."/>
            <person name="Meyers B.C."/>
            <person name="Huo N."/>
            <person name="Gu Y.Q."/>
            <person name="Zhou H."/>
            <person name="Devos K.M."/>
            <person name="Bennetzen J.L."/>
            <person name="Unver T."/>
            <person name="Budak H."/>
            <person name="Gulick P.J."/>
            <person name="Galiba G."/>
            <person name="Kalapos B."/>
            <person name="Nelson D.R."/>
            <person name="Li P."/>
            <person name="You F.M."/>
            <person name="Luo M.C."/>
            <person name="Dvorak J."/>
        </authorList>
    </citation>
    <scope>NUCLEOTIDE SEQUENCE [LARGE SCALE GENOMIC DNA]</scope>
    <source>
        <strain evidence="8">cv. AL8/78</strain>
    </source>
</reference>
<evidence type="ECO:0000256" key="4">
    <source>
        <dbReference type="ARBA" id="ARBA00023014"/>
    </source>
</evidence>
<evidence type="ECO:0000256" key="3">
    <source>
        <dbReference type="ARBA" id="ARBA00023004"/>
    </source>
</evidence>
<accession>A0A453LB51</accession>
<name>A0A453LB51_AEGTS</name>
<dbReference type="AlphaFoldDB" id="A0A453LB51"/>
<dbReference type="InterPro" id="IPR018967">
    <property type="entry name" value="FeS-contain_CDGSH-typ"/>
</dbReference>
<dbReference type="GO" id="GO:0005741">
    <property type="term" value="C:mitochondrial outer membrane"/>
    <property type="evidence" value="ECO:0007669"/>
    <property type="project" value="TreeGrafter"/>
</dbReference>
<evidence type="ECO:0000256" key="6">
    <source>
        <dbReference type="SAM" id="MobiDB-lite"/>
    </source>
</evidence>